<feature type="signal peptide" evidence="2">
    <location>
        <begin position="1"/>
        <end position="19"/>
    </location>
</feature>
<keyword evidence="2" id="KW-0732">Signal</keyword>
<accession>A0A137NYM1</accession>
<evidence type="ECO:0000313" key="3">
    <source>
        <dbReference type="EMBL" id="KXN67886.1"/>
    </source>
</evidence>
<name>A0A137NYM1_CONC2</name>
<evidence type="ECO:0000256" key="2">
    <source>
        <dbReference type="SAM" id="SignalP"/>
    </source>
</evidence>
<proteinExistence type="predicted"/>
<organism evidence="3 4">
    <name type="scientific">Conidiobolus coronatus (strain ATCC 28846 / CBS 209.66 / NRRL 28638)</name>
    <name type="common">Delacroixia coronata</name>
    <dbReference type="NCBI Taxonomy" id="796925"/>
    <lineage>
        <taxon>Eukaryota</taxon>
        <taxon>Fungi</taxon>
        <taxon>Fungi incertae sedis</taxon>
        <taxon>Zoopagomycota</taxon>
        <taxon>Entomophthoromycotina</taxon>
        <taxon>Entomophthoromycetes</taxon>
        <taxon>Entomophthorales</taxon>
        <taxon>Ancylistaceae</taxon>
        <taxon>Conidiobolus</taxon>
    </lineage>
</organism>
<sequence length="161" mass="17649">MSIKTSISLITLSISLISALPTKPNGYPVNSGSGPIAEYYPDDYSIYGNLDANPWDFVIPTTSTSNSDNDQVQTKPNPIVPQDVQTKPLPITEPSTQANPTPAESSEGADINEQKNTRKPLSRRQYDFDNDPQFNGQKVNSDTFWDAAKTVPSILGWVSKM</sequence>
<protein>
    <submittedName>
        <fullName evidence="3">Uncharacterized protein</fullName>
    </submittedName>
</protein>
<evidence type="ECO:0000313" key="4">
    <source>
        <dbReference type="Proteomes" id="UP000070444"/>
    </source>
</evidence>
<feature type="compositionally biased region" description="Polar residues" evidence="1">
    <location>
        <begin position="132"/>
        <end position="143"/>
    </location>
</feature>
<keyword evidence="4" id="KW-1185">Reference proteome</keyword>
<evidence type="ECO:0000256" key="1">
    <source>
        <dbReference type="SAM" id="MobiDB-lite"/>
    </source>
</evidence>
<feature type="compositionally biased region" description="Polar residues" evidence="1">
    <location>
        <begin position="93"/>
        <end position="104"/>
    </location>
</feature>
<dbReference type="AlphaFoldDB" id="A0A137NYM1"/>
<feature type="compositionally biased region" description="Polar residues" evidence="1">
    <location>
        <begin position="61"/>
        <end position="76"/>
    </location>
</feature>
<dbReference type="Proteomes" id="UP000070444">
    <property type="component" value="Unassembled WGS sequence"/>
</dbReference>
<gene>
    <name evidence="3" type="ORF">CONCODRAFT_9950</name>
</gene>
<dbReference type="EMBL" id="KQ964607">
    <property type="protein sequence ID" value="KXN67886.1"/>
    <property type="molecule type" value="Genomic_DNA"/>
</dbReference>
<feature type="chain" id="PRO_5007294213" evidence="2">
    <location>
        <begin position="20"/>
        <end position="161"/>
    </location>
</feature>
<feature type="region of interest" description="Disordered" evidence="1">
    <location>
        <begin position="61"/>
        <end position="143"/>
    </location>
</feature>
<reference evidence="3 4" key="1">
    <citation type="journal article" date="2015" name="Genome Biol. Evol.">
        <title>Phylogenomic analyses indicate that early fungi evolved digesting cell walls of algal ancestors of land plants.</title>
        <authorList>
            <person name="Chang Y."/>
            <person name="Wang S."/>
            <person name="Sekimoto S."/>
            <person name="Aerts A.L."/>
            <person name="Choi C."/>
            <person name="Clum A."/>
            <person name="LaButti K.M."/>
            <person name="Lindquist E.A."/>
            <person name="Yee Ngan C."/>
            <person name="Ohm R.A."/>
            <person name="Salamov A.A."/>
            <person name="Grigoriev I.V."/>
            <person name="Spatafora J.W."/>
            <person name="Berbee M.L."/>
        </authorList>
    </citation>
    <scope>NUCLEOTIDE SEQUENCE [LARGE SCALE GENOMIC DNA]</scope>
    <source>
        <strain evidence="3 4">NRRL 28638</strain>
    </source>
</reference>